<dbReference type="SUPFAM" id="SSF51294">
    <property type="entry name" value="Hedgehog/intein (Hint) domain"/>
    <property type="match status" value="1"/>
</dbReference>
<proteinExistence type="predicted"/>
<dbReference type="GO" id="GO:0006261">
    <property type="term" value="P:DNA-templated DNA replication"/>
    <property type="evidence" value="ECO:0007669"/>
    <property type="project" value="TreeGrafter"/>
</dbReference>
<dbReference type="PANTHER" id="PTHR11669">
    <property type="entry name" value="REPLICATION FACTOR C / DNA POLYMERASE III GAMMA-TAU SUBUNIT"/>
    <property type="match status" value="1"/>
</dbReference>
<dbReference type="InterPro" id="IPR036844">
    <property type="entry name" value="Hint_dom_sf"/>
</dbReference>
<gene>
    <name evidence="2" type="ORF">A2619_02280</name>
</gene>
<dbReference type="NCBIfam" id="TIGR01443">
    <property type="entry name" value="intein_Cterm"/>
    <property type="match status" value="1"/>
</dbReference>
<dbReference type="GO" id="GO:0016539">
    <property type="term" value="P:intein-mediated protein splicing"/>
    <property type="evidence" value="ECO:0007669"/>
    <property type="project" value="InterPro"/>
</dbReference>
<comment type="caution">
    <text evidence="2">The sequence shown here is derived from an EMBL/GenBank/DDBJ whole genome shotgun (WGS) entry which is preliminary data.</text>
</comment>
<dbReference type="InterPro" id="IPR003587">
    <property type="entry name" value="Hint_dom_N"/>
</dbReference>
<organism evidence="2 3">
    <name type="scientific">candidate division WWE3 bacterium RIFOXYD1_FULL_39_9</name>
    <dbReference type="NCBI Taxonomy" id="1802649"/>
    <lineage>
        <taxon>Bacteria</taxon>
        <taxon>Katanobacteria</taxon>
    </lineage>
</organism>
<dbReference type="InterPro" id="IPR027417">
    <property type="entry name" value="P-loop_NTPase"/>
</dbReference>
<accession>A0A1F4X3J3</accession>
<evidence type="ECO:0000313" key="2">
    <source>
        <dbReference type="EMBL" id="OGC76258.1"/>
    </source>
</evidence>
<dbReference type="SMART" id="SM00306">
    <property type="entry name" value="HintN"/>
    <property type="match status" value="1"/>
</dbReference>
<dbReference type="SUPFAM" id="SSF52540">
    <property type="entry name" value="P-loop containing nucleoside triphosphate hydrolases"/>
    <property type="match status" value="2"/>
</dbReference>
<dbReference type="InterPro" id="IPR006141">
    <property type="entry name" value="Intein_N"/>
</dbReference>
<dbReference type="Proteomes" id="UP000176815">
    <property type="component" value="Unassembled WGS sequence"/>
</dbReference>
<dbReference type="InterPro" id="IPR050238">
    <property type="entry name" value="DNA_Rep/Repair_Clamp_Loader"/>
</dbReference>
<dbReference type="PROSITE" id="PS50817">
    <property type="entry name" value="INTEIN_N_TER"/>
    <property type="match status" value="1"/>
</dbReference>
<dbReference type="PROSITE" id="PS50818">
    <property type="entry name" value="INTEIN_C_TER"/>
    <property type="match status" value="1"/>
</dbReference>
<dbReference type="Gene3D" id="3.40.50.300">
    <property type="entry name" value="P-loop containing nucleotide triphosphate hydrolases"/>
    <property type="match status" value="2"/>
</dbReference>
<evidence type="ECO:0000259" key="1">
    <source>
        <dbReference type="SMART" id="SM00306"/>
    </source>
</evidence>
<dbReference type="EMBL" id="MEWG01000047">
    <property type="protein sequence ID" value="OGC76258.1"/>
    <property type="molecule type" value="Genomic_DNA"/>
</dbReference>
<dbReference type="CDD" id="cd00081">
    <property type="entry name" value="Hint"/>
    <property type="match status" value="1"/>
</dbReference>
<evidence type="ECO:0000313" key="3">
    <source>
        <dbReference type="Proteomes" id="UP000176815"/>
    </source>
</evidence>
<name>A0A1F4X3J3_UNCKA</name>
<protein>
    <recommendedName>
        <fullName evidence="1">Hint domain-containing protein</fullName>
    </recommendedName>
</protein>
<dbReference type="Pfam" id="PF14890">
    <property type="entry name" value="Intein_splicing"/>
    <property type="match status" value="1"/>
</dbReference>
<dbReference type="Gene3D" id="1.10.8.60">
    <property type="match status" value="1"/>
</dbReference>
<sequence length="692" mass="79664">MPLQTTYRPKTLDEIVGNVDMVNSIKTIFSREKDLPHAWLFMGPKGSGKSTTGRIVAEKLLGMPIDECPDFYQIDGGDVKADTIKELKRSISYKPSVAKCRVWLIEECFPAGTMIETPSGNIPIEQIKVDQDIVSLYGKDKVVAVSQNKISFDRLIKLTFSEDRNIYTTKDHLFFTSKGWVEAQNLTSDDIIYPLDSEFIGITNERNQILRDVQQSNSEMAEILLQRMSQFINDKISVFMFDMRQACQKIGESILWEEMCQREFAAASRIQSDMQYRTSQKKTQQERSKSLEKYVSRNERLYRRETFQANEKEKSHVQFRVCRKNEIYKRDKWNIAPVPCSSWREWGVHKATSLIVKSIELAYGSCYSAWWKISWLSNLLQSRYWQQETEACNRSRWKESRCEKNYIERYKENSKTKGIRLANSEIYKRGNNDECFQSIIGDKEKDQGYVICYDLQVKNHPSYFANGLPVHNCHMIGSGGASEKNIPQNNFLTTLEEPPPWVYFILCTTDPQRLIGTIHSRCHTFKVNPLNDTEMKTLLLRTLKKEDVGSFPDKAIQAIIDTADGCPRDALKILDQVIDLEDEAIITAINSFTPLEAEIKDLCQSLANGESWARIKDIIYKIKQKGEDAENVRRAVIGYITKIALSSDQKKKKRGDEDPMIRLTDVYEALKTVTYANGWGDIVFPLYQLSAG</sequence>
<feature type="domain" description="Hint" evidence="1">
    <location>
        <begin position="106"/>
        <end position="196"/>
    </location>
</feature>
<reference evidence="2 3" key="1">
    <citation type="journal article" date="2016" name="Nat. Commun.">
        <title>Thousands of microbial genomes shed light on interconnected biogeochemical processes in an aquifer system.</title>
        <authorList>
            <person name="Anantharaman K."/>
            <person name="Brown C.T."/>
            <person name="Hug L.A."/>
            <person name="Sharon I."/>
            <person name="Castelle C.J."/>
            <person name="Probst A.J."/>
            <person name="Thomas B.C."/>
            <person name="Singh A."/>
            <person name="Wilkins M.J."/>
            <person name="Karaoz U."/>
            <person name="Brodie E.L."/>
            <person name="Williams K.H."/>
            <person name="Hubbard S.S."/>
            <person name="Banfield J.F."/>
        </authorList>
    </citation>
    <scope>NUCLEOTIDE SEQUENCE [LARGE SCALE GENOMIC DNA]</scope>
</reference>
<dbReference type="Pfam" id="PF13177">
    <property type="entry name" value="DNA_pol3_delta2"/>
    <property type="match status" value="1"/>
</dbReference>
<dbReference type="Gene3D" id="2.170.16.10">
    <property type="entry name" value="Hedgehog/Intein (Hint) domain"/>
    <property type="match status" value="1"/>
</dbReference>
<dbReference type="AlphaFoldDB" id="A0A1F4X3J3"/>
<dbReference type="PANTHER" id="PTHR11669:SF0">
    <property type="entry name" value="PROTEIN STICHEL-LIKE 2"/>
    <property type="match status" value="1"/>
</dbReference>
<dbReference type="InterPro" id="IPR030934">
    <property type="entry name" value="Intein_C"/>
</dbReference>